<dbReference type="GO" id="GO:0006777">
    <property type="term" value="P:Mo-molybdopterin cofactor biosynthetic process"/>
    <property type="evidence" value="ECO:0007669"/>
    <property type="project" value="UniProtKB-UniRule"/>
</dbReference>
<sequence>MTSGGGDEGMIDVDAARGAILAGIAPLPAVETPILDALGLILAEEIVAAEDIPPFRNSAMDGYAVRAADLAGASHTTPTRLRVVAEGPAGYAPRGAVTPGTAIRIMTGAPLPPGADTVVRFEETDEPTRGMASSSARAPGEVCIGIAQDRWVNVREAGEDIRAGTTALPPGVPLRPAEIGVLASLGRATVRVHRHPVVAIVSTGDEVVALGGTPRPGQIRDSNSHTLAALVRRYGGIPRPLGVARDTVADLTTTLAAARDADLIISSGGVSVGDYDMVKDVLRAEGQIAIWQVRMKPGKPLAYGRLDGVPFLGLPGNPVAAYVSFELFARPILLRQLGHATLDKPTVRARVTAPVPNGGGRHHFVRALVTAGPNGPEVRPTGDQGSGILTALTRANGLLVIPGDNEGLGVGDMADVILLHREQGSEIPRANQ</sequence>
<dbReference type="NCBIfam" id="TIGR00177">
    <property type="entry name" value="molyb_syn"/>
    <property type="match status" value="1"/>
</dbReference>
<accession>A0A6J4VIP1</accession>
<organism evidence="13">
    <name type="scientific">uncultured Thermomicrobiales bacterium</name>
    <dbReference type="NCBI Taxonomy" id="1645740"/>
    <lineage>
        <taxon>Bacteria</taxon>
        <taxon>Pseudomonadati</taxon>
        <taxon>Thermomicrobiota</taxon>
        <taxon>Thermomicrobia</taxon>
        <taxon>Thermomicrobiales</taxon>
        <taxon>environmental samples</taxon>
    </lineage>
</organism>
<dbReference type="PANTHER" id="PTHR10192:SF5">
    <property type="entry name" value="GEPHYRIN"/>
    <property type="match status" value="1"/>
</dbReference>
<protein>
    <recommendedName>
        <fullName evidence="11">Molybdopterin molybdenumtransferase</fullName>
        <ecNumber evidence="11">2.10.1.1</ecNumber>
    </recommendedName>
</protein>
<dbReference type="EMBL" id="CADCWN010000227">
    <property type="protein sequence ID" value="CAA9580281.1"/>
    <property type="molecule type" value="Genomic_DNA"/>
</dbReference>
<dbReference type="InterPro" id="IPR005110">
    <property type="entry name" value="MoeA_linker/N"/>
</dbReference>
<dbReference type="InterPro" id="IPR038987">
    <property type="entry name" value="MoeA-like"/>
</dbReference>
<comment type="function">
    <text evidence="2 11">Catalyzes the insertion of molybdate into adenylated molybdopterin with the concomitant release of AMP.</text>
</comment>
<dbReference type="InterPro" id="IPR005111">
    <property type="entry name" value="MoeA_C_domain_IV"/>
</dbReference>
<dbReference type="InterPro" id="IPR036688">
    <property type="entry name" value="MoeA_C_domain_IV_sf"/>
</dbReference>
<dbReference type="CDD" id="cd00887">
    <property type="entry name" value="MoeA"/>
    <property type="match status" value="1"/>
</dbReference>
<comment type="pathway">
    <text evidence="3 11">Cofactor biosynthesis; molybdopterin biosynthesis.</text>
</comment>
<dbReference type="SUPFAM" id="SSF63882">
    <property type="entry name" value="MoeA N-terminal region -like"/>
    <property type="match status" value="1"/>
</dbReference>
<keyword evidence="8 11" id="KW-0460">Magnesium</keyword>
<dbReference type="Gene3D" id="3.90.105.10">
    <property type="entry name" value="Molybdopterin biosynthesis moea protein, domain 2"/>
    <property type="match status" value="1"/>
</dbReference>
<evidence type="ECO:0000256" key="8">
    <source>
        <dbReference type="ARBA" id="ARBA00022842"/>
    </source>
</evidence>
<evidence type="ECO:0000256" key="11">
    <source>
        <dbReference type="RuleBase" id="RU365090"/>
    </source>
</evidence>
<dbReference type="NCBIfam" id="NF045515">
    <property type="entry name" value="Glp_gephyrin"/>
    <property type="match status" value="1"/>
</dbReference>
<comment type="catalytic activity">
    <reaction evidence="10">
        <text>adenylyl-molybdopterin + molybdate = Mo-molybdopterin + AMP + H(+)</text>
        <dbReference type="Rhea" id="RHEA:35047"/>
        <dbReference type="ChEBI" id="CHEBI:15378"/>
        <dbReference type="ChEBI" id="CHEBI:36264"/>
        <dbReference type="ChEBI" id="CHEBI:62727"/>
        <dbReference type="ChEBI" id="CHEBI:71302"/>
        <dbReference type="ChEBI" id="CHEBI:456215"/>
        <dbReference type="EC" id="2.10.1.1"/>
    </reaction>
</comment>
<evidence type="ECO:0000256" key="7">
    <source>
        <dbReference type="ARBA" id="ARBA00022723"/>
    </source>
</evidence>
<keyword evidence="9 11" id="KW-0501">Molybdenum cofactor biosynthesis</keyword>
<dbReference type="PANTHER" id="PTHR10192">
    <property type="entry name" value="MOLYBDOPTERIN BIOSYNTHESIS PROTEIN"/>
    <property type="match status" value="1"/>
</dbReference>
<dbReference type="FunFam" id="3.40.980.10:FF:000004">
    <property type="entry name" value="Molybdopterin molybdenumtransferase"/>
    <property type="match status" value="1"/>
</dbReference>
<dbReference type="SUPFAM" id="SSF63867">
    <property type="entry name" value="MoeA C-terminal domain-like"/>
    <property type="match status" value="1"/>
</dbReference>
<dbReference type="InterPro" id="IPR001453">
    <property type="entry name" value="MoaB/Mog_dom"/>
</dbReference>
<comment type="cofactor">
    <cofactor evidence="1 11">
        <name>Mg(2+)</name>
        <dbReference type="ChEBI" id="CHEBI:18420"/>
    </cofactor>
</comment>
<gene>
    <name evidence="13" type="ORF">AVDCRST_MAG18-3030</name>
</gene>
<evidence type="ECO:0000256" key="9">
    <source>
        <dbReference type="ARBA" id="ARBA00023150"/>
    </source>
</evidence>
<keyword evidence="5 11" id="KW-0500">Molybdenum</keyword>
<evidence type="ECO:0000256" key="4">
    <source>
        <dbReference type="ARBA" id="ARBA00010763"/>
    </source>
</evidence>
<dbReference type="InterPro" id="IPR036135">
    <property type="entry name" value="MoeA_linker/N_sf"/>
</dbReference>
<dbReference type="SUPFAM" id="SSF53218">
    <property type="entry name" value="Molybdenum cofactor biosynthesis proteins"/>
    <property type="match status" value="1"/>
</dbReference>
<dbReference type="Gene3D" id="2.170.190.11">
    <property type="entry name" value="Molybdopterin biosynthesis moea protein, domain 3"/>
    <property type="match status" value="1"/>
</dbReference>
<dbReference type="InterPro" id="IPR036425">
    <property type="entry name" value="MoaB/Mog-like_dom_sf"/>
</dbReference>
<dbReference type="Gene3D" id="2.40.340.10">
    <property type="entry name" value="MoeA, C-terminal, domain IV"/>
    <property type="match status" value="1"/>
</dbReference>
<evidence type="ECO:0000256" key="3">
    <source>
        <dbReference type="ARBA" id="ARBA00005046"/>
    </source>
</evidence>
<dbReference type="Pfam" id="PF00994">
    <property type="entry name" value="MoCF_biosynth"/>
    <property type="match status" value="1"/>
</dbReference>
<dbReference type="Pfam" id="PF03453">
    <property type="entry name" value="MoeA_N"/>
    <property type="match status" value="1"/>
</dbReference>
<proteinExistence type="inferred from homology"/>
<dbReference type="AlphaFoldDB" id="A0A6J4VIP1"/>
<keyword evidence="7 11" id="KW-0479">Metal-binding</keyword>
<comment type="similarity">
    <text evidence="4 11">Belongs to the MoeA family.</text>
</comment>
<evidence type="ECO:0000313" key="13">
    <source>
        <dbReference type="EMBL" id="CAA9580281.1"/>
    </source>
</evidence>
<dbReference type="GO" id="GO:0046872">
    <property type="term" value="F:metal ion binding"/>
    <property type="evidence" value="ECO:0007669"/>
    <property type="project" value="UniProtKB-UniRule"/>
</dbReference>
<evidence type="ECO:0000256" key="10">
    <source>
        <dbReference type="ARBA" id="ARBA00047317"/>
    </source>
</evidence>
<dbReference type="UniPathway" id="UPA00344"/>
<evidence type="ECO:0000256" key="1">
    <source>
        <dbReference type="ARBA" id="ARBA00001946"/>
    </source>
</evidence>
<dbReference type="FunFam" id="2.170.190.11:FF:000001">
    <property type="entry name" value="Molybdopterin molybdenumtransferase"/>
    <property type="match status" value="1"/>
</dbReference>
<reference evidence="13" key="1">
    <citation type="submission" date="2020-02" db="EMBL/GenBank/DDBJ databases">
        <authorList>
            <person name="Meier V. D."/>
        </authorList>
    </citation>
    <scope>NUCLEOTIDE SEQUENCE</scope>
    <source>
        <strain evidence="13">AVDCRST_MAG18</strain>
    </source>
</reference>
<dbReference type="GO" id="GO:0005829">
    <property type="term" value="C:cytosol"/>
    <property type="evidence" value="ECO:0007669"/>
    <property type="project" value="TreeGrafter"/>
</dbReference>
<evidence type="ECO:0000259" key="12">
    <source>
        <dbReference type="SMART" id="SM00852"/>
    </source>
</evidence>
<dbReference type="Gene3D" id="3.40.980.10">
    <property type="entry name" value="MoaB/Mog-like domain"/>
    <property type="match status" value="1"/>
</dbReference>
<evidence type="ECO:0000256" key="2">
    <source>
        <dbReference type="ARBA" id="ARBA00002901"/>
    </source>
</evidence>
<feature type="domain" description="MoaB/Mog" evidence="12">
    <location>
        <begin position="199"/>
        <end position="335"/>
    </location>
</feature>
<dbReference type="GO" id="GO:0061599">
    <property type="term" value="F:molybdopterin molybdotransferase activity"/>
    <property type="evidence" value="ECO:0007669"/>
    <property type="project" value="UniProtKB-UniRule"/>
</dbReference>
<name>A0A6J4VIP1_9BACT</name>
<dbReference type="Pfam" id="PF03454">
    <property type="entry name" value="MoeA_C"/>
    <property type="match status" value="1"/>
</dbReference>
<dbReference type="SMART" id="SM00852">
    <property type="entry name" value="MoCF_biosynth"/>
    <property type="match status" value="1"/>
</dbReference>
<evidence type="ECO:0000256" key="5">
    <source>
        <dbReference type="ARBA" id="ARBA00022505"/>
    </source>
</evidence>
<keyword evidence="6 11" id="KW-0808">Transferase</keyword>
<evidence type="ECO:0000256" key="6">
    <source>
        <dbReference type="ARBA" id="ARBA00022679"/>
    </source>
</evidence>
<dbReference type="EC" id="2.10.1.1" evidence="11"/>